<dbReference type="Proteomes" id="UP000478008">
    <property type="component" value="Unassembled WGS sequence"/>
</dbReference>
<dbReference type="EMBL" id="CABFWN010000003">
    <property type="protein sequence ID" value="VUG18559.1"/>
    <property type="molecule type" value="Genomic_DNA"/>
</dbReference>
<evidence type="ECO:0000313" key="3">
    <source>
        <dbReference type="Proteomes" id="UP000478008"/>
    </source>
</evidence>
<name>A0A7D9CZ77_DEKBR</name>
<feature type="compositionally biased region" description="Basic and acidic residues" evidence="1">
    <location>
        <begin position="405"/>
        <end position="422"/>
    </location>
</feature>
<feature type="compositionally biased region" description="Basic and acidic residues" evidence="1">
    <location>
        <begin position="191"/>
        <end position="208"/>
    </location>
</feature>
<feature type="compositionally biased region" description="Basic and acidic residues" evidence="1">
    <location>
        <begin position="148"/>
        <end position="158"/>
    </location>
</feature>
<gene>
    <name evidence="2" type="ORF">DEBR0S3_14532G</name>
</gene>
<feature type="region of interest" description="Disordered" evidence="1">
    <location>
        <begin position="148"/>
        <end position="213"/>
    </location>
</feature>
<dbReference type="AlphaFoldDB" id="A0A7D9CZ77"/>
<accession>A0A7D9CZ77</accession>
<proteinExistence type="predicted"/>
<keyword evidence="3" id="KW-1185">Reference proteome</keyword>
<sequence>MKKMEESDDKLHKYFEDWVAVIENVDRGLSVLVSRIPLKDDFFEPNLRDINYSLLRYLDSLKPEAAEEGKAFTDLEKYTTFHDKFAANKYSSLYEIFHDLKVSCIIRLLQVEDDPVAYKNVDKFFKIATELLLRECLRIGMVLEVEKKNSGKNEREESSVDTDEKDVKMDDSKNEESTDGLANTAESNENINHKEEKEKKENEQKELEPCEQGIDMETSLEQTLATDFDMITRTFVDKTSETLSMVASGNLPLFTSLNRAKSELDDREPIVDATLGVNVVKVIPNLYSVKPEKMIFLSQSSPQPLPAVGRILDSYMHPNWLWLTASQWLKHGDKDINYSFAPSYDESKSTITNKWKGLTWMQQVGFEEMRDLKLKYNELLGEQSERIVDGSKPEDDGSKVLPNDVDEKQDEKKDDSKDLEEGSLMDDEKIDLKNLLKWNIGNTIDDAEKNVIKDNKVQKQISNLLLELNELRKSRITFQRQQLAAEQQFYAQQSRQGVNTFGAGYHMIRASKQEVEKYHKLKRLISGLLKTKNINPSKLNLQLSKKLLVLQHNYGGTLPVSLSSSGHYGRYGNSRSSKRRR</sequence>
<feature type="region of interest" description="Disordered" evidence="1">
    <location>
        <begin position="385"/>
        <end position="422"/>
    </location>
</feature>
<evidence type="ECO:0000256" key="1">
    <source>
        <dbReference type="SAM" id="MobiDB-lite"/>
    </source>
</evidence>
<evidence type="ECO:0000313" key="2">
    <source>
        <dbReference type="EMBL" id="VUG18559.1"/>
    </source>
</evidence>
<protein>
    <submittedName>
        <fullName evidence="2">DEBR0S3_14532g1_1</fullName>
    </submittedName>
</protein>
<reference evidence="2 3" key="1">
    <citation type="submission" date="2019-07" db="EMBL/GenBank/DDBJ databases">
        <authorList>
            <person name="Friedrich A."/>
            <person name="Schacherer J."/>
        </authorList>
    </citation>
    <scope>NUCLEOTIDE SEQUENCE [LARGE SCALE GENOMIC DNA]</scope>
</reference>
<organism evidence="2 3">
    <name type="scientific">Dekkera bruxellensis</name>
    <name type="common">Brettanomyces custersii</name>
    <dbReference type="NCBI Taxonomy" id="5007"/>
    <lineage>
        <taxon>Eukaryota</taxon>
        <taxon>Fungi</taxon>
        <taxon>Dikarya</taxon>
        <taxon>Ascomycota</taxon>
        <taxon>Saccharomycotina</taxon>
        <taxon>Pichiomycetes</taxon>
        <taxon>Pichiales</taxon>
        <taxon>Pichiaceae</taxon>
        <taxon>Brettanomyces</taxon>
    </lineage>
</organism>
<feature type="compositionally biased region" description="Basic and acidic residues" evidence="1">
    <location>
        <begin position="165"/>
        <end position="176"/>
    </location>
</feature>
<feature type="compositionally biased region" description="Basic and acidic residues" evidence="1">
    <location>
        <begin position="385"/>
        <end position="398"/>
    </location>
</feature>